<feature type="domain" description="ASPIC/UnbV" evidence="3">
    <location>
        <begin position="434"/>
        <end position="498"/>
    </location>
</feature>
<sequence>MRALALPLALMASAALAGTPRFEEQPAALPAPHIYAGGWEHFVGGGLAVLDCNGDGRLDLFAAGGENPAALFINETLAPGAPLAFNRGALPELTGVTGAYPLDVDSDGRLDLFVLRVGPNMLLKGGPDCRFTDAAAALGIDPGDDWTTAFSATWEPGARLPTLAIGNYVNRDDPEGPFGACADNLLIRPEGGRYAAPIPLSPGFCALSMLFSDAARRGRADLRISNDRHYYLKGGSEQIWQMPDLRLLGPEDGFEPISIWGMGIASADLTGDGLPEIALTSMGDQILQIATGPYRWENAPYETGATAHRPYTGDDGRPSTGWHAQFADVDNDGRDDLFIAKGNVDQMPGLAMHDPNNLLMQSAPLRFEEAGAEAGIASLARSRGAALADLDGDGRLDLAVVNRRAPMQIWRNVTADAGHFLSLTPRQDGTNTHAVGAFVELRLPDGEIRSREITVGGGHAGGIAGPAHFGLGRAEWAELRVIWPDGAASDWLRLPAGTRAELWREGQGLALR</sequence>
<accession>A0A1G9DDJ6</accession>
<dbReference type="Proteomes" id="UP000199328">
    <property type="component" value="Unassembled WGS sequence"/>
</dbReference>
<dbReference type="InterPro" id="IPR011519">
    <property type="entry name" value="UnbV_ASPIC"/>
</dbReference>
<keyword evidence="5" id="KW-1185">Reference proteome</keyword>
<organism evidence="4 5">
    <name type="scientific">Meinhardsimonia xiamenensis</name>
    <dbReference type="NCBI Taxonomy" id="990712"/>
    <lineage>
        <taxon>Bacteria</taxon>
        <taxon>Pseudomonadati</taxon>
        <taxon>Pseudomonadota</taxon>
        <taxon>Alphaproteobacteria</taxon>
        <taxon>Rhodobacterales</taxon>
        <taxon>Paracoccaceae</taxon>
        <taxon>Meinhardsimonia</taxon>
    </lineage>
</organism>
<evidence type="ECO:0000256" key="1">
    <source>
        <dbReference type="ARBA" id="ARBA00022729"/>
    </source>
</evidence>
<feature type="chain" id="PRO_5011672881" evidence="2">
    <location>
        <begin position="18"/>
        <end position="512"/>
    </location>
</feature>
<dbReference type="EMBL" id="FNFV01000003">
    <property type="protein sequence ID" value="SDK61920.1"/>
    <property type="molecule type" value="Genomic_DNA"/>
</dbReference>
<dbReference type="OrthoDB" id="1488578at2"/>
<feature type="signal peptide" evidence="2">
    <location>
        <begin position="1"/>
        <end position="17"/>
    </location>
</feature>
<proteinExistence type="predicted"/>
<dbReference type="Pfam" id="PF13517">
    <property type="entry name" value="FG-GAP_3"/>
    <property type="match status" value="1"/>
</dbReference>
<gene>
    <name evidence="4" type="ORF">SAMN05216257_103451</name>
</gene>
<evidence type="ECO:0000256" key="2">
    <source>
        <dbReference type="SAM" id="SignalP"/>
    </source>
</evidence>
<dbReference type="InterPro" id="IPR013517">
    <property type="entry name" value="FG-GAP"/>
</dbReference>
<dbReference type="InterPro" id="IPR027039">
    <property type="entry name" value="Crtac1"/>
</dbReference>
<dbReference type="Gene3D" id="2.130.10.130">
    <property type="entry name" value="Integrin alpha, N-terminal"/>
    <property type="match status" value="1"/>
</dbReference>
<evidence type="ECO:0000313" key="4">
    <source>
        <dbReference type="EMBL" id="SDK61920.1"/>
    </source>
</evidence>
<evidence type="ECO:0000259" key="3">
    <source>
        <dbReference type="Pfam" id="PF07593"/>
    </source>
</evidence>
<reference evidence="5" key="1">
    <citation type="submission" date="2016-10" db="EMBL/GenBank/DDBJ databases">
        <authorList>
            <person name="Varghese N."/>
            <person name="Submissions S."/>
        </authorList>
    </citation>
    <scope>NUCLEOTIDE SEQUENCE [LARGE SCALE GENOMIC DNA]</scope>
    <source>
        <strain evidence="5">CGMCC 1.10789</strain>
    </source>
</reference>
<protein>
    <submittedName>
        <fullName evidence="4">Repeat domain-containing protein</fullName>
    </submittedName>
</protein>
<dbReference type="Pfam" id="PF07593">
    <property type="entry name" value="UnbV_ASPIC"/>
    <property type="match status" value="1"/>
</dbReference>
<dbReference type="PANTHER" id="PTHR16026">
    <property type="entry name" value="CARTILAGE ACIDIC PROTEIN 1"/>
    <property type="match status" value="1"/>
</dbReference>
<dbReference type="AlphaFoldDB" id="A0A1G9DDJ6"/>
<name>A0A1G9DDJ6_9RHOB</name>
<evidence type="ECO:0000313" key="5">
    <source>
        <dbReference type="Proteomes" id="UP000199328"/>
    </source>
</evidence>
<keyword evidence="1 2" id="KW-0732">Signal</keyword>
<dbReference type="RefSeq" id="WP_092500198.1">
    <property type="nucleotide sequence ID" value="NZ_FNFV01000003.1"/>
</dbReference>
<dbReference type="InterPro" id="IPR028994">
    <property type="entry name" value="Integrin_alpha_N"/>
</dbReference>
<dbReference type="SUPFAM" id="SSF69318">
    <property type="entry name" value="Integrin alpha N-terminal domain"/>
    <property type="match status" value="1"/>
</dbReference>
<dbReference type="PANTHER" id="PTHR16026:SF0">
    <property type="entry name" value="CARTILAGE ACIDIC PROTEIN 1"/>
    <property type="match status" value="1"/>
</dbReference>
<dbReference type="STRING" id="990712.SAMN05216257_103451"/>